<dbReference type="PROSITE" id="PS51257">
    <property type="entry name" value="PROKAR_LIPOPROTEIN"/>
    <property type="match status" value="1"/>
</dbReference>
<evidence type="ECO:0000313" key="3">
    <source>
        <dbReference type="EMBL" id="KYP51168.1"/>
    </source>
</evidence>
<keyword evidence="2" id="KW-0732">Signal</keyword>
<keyword evidence="4" id="KW-1185">Reference proteome</keyword>
<reference evidence="3" key="1">
    <citation type="journal article" date="2012" name="Nat. Biotechnol.">
        <title>Draft genome sequence of pigeonpea (Cajanus cajan), an orphan legume crop of resource-poor farmers.</title>
        <authorList>
            <person name="Varshney R.K."/>
            <person name="Chen W."/>
            <person name="Li Y."/>
            <person name="Bharti A.K."/>
            <person name="Saxena R.K."/>
            <person name="Schlueter J.A."/>
            <person name="Donoghue M.T."/>
            <person name="Azam S."/>
            <person name="Fan G."/>
            <person name="Whaley A.M."/>
            <person name="Farmer A.D."/>
            <person name="Sheridan J."/>
            <person name="Iwata A."/>
            <person name="Tuteja R."/>
            <person name="Penmetsa R.V."/>
            <person name="Wu W."/>
            <person name="Upadhyaya H.D."/>
            <person name="Yang S.P."/>
            <person name="Shah T."/>
            <person name="Saxena K.B."/>
            <person name="Michael T."/>
            <person name="McCombie W.R."/>
            <person name="Yang B."/>
            <person name="Zhang G."/>
            <person name="Yang H."/>
            <person name="Wang J."/>
            <person name="Spillane C."/>
            <person name="Cook D.R."/>
            <person name="May G.D."/>
            <person name="Xu X."/>
            <person name="Jackson S.A."/>
        </authorList>
    </citation>
    <scope>NUCLEOTIDE SEQUENCE [LARGE SCALE GENOMIC DNA]</scope>
</reference>
<evidence type="ECO:0000313" key="4">
    <source>
        <dbReference type="Proteomes" id="UP000075243"/>
    </source>
</evidence>
<proteinExistence type="predicted"/>
<accession>A0A151S8T1</accession>
<organism evidence="3 4">
    <name type="scientific">Cajanus cajan</name>
    <name type="common">Pigeon pea</name>
    <name type="synonym">Cajanus indicus</name>
    <dbReference type="NCBI Taxonomy" id="3821"/>
    <lineage>
        <taxon>Eukaryota</taxon>
        <taxon>Viridiplantae</taxon>
        <taxon>Streptophyta</taxon>
        <taxon>Embryophyta</taxon>
        <taxon>Tracheophyta</taxon>
        <taxon>Spermatophyta</taxon>
        <taxon>Magnoliopsida</taxon>
        <taxon>eudicotyledons</taxon>
        <taxon>Gunneridae</taxon>
        <taxon>Pentapetalae</taxon>
        <taxon>rosids</taxon>
        <taxon>fabids</taxon>
        <taxon>Fabales</taxon>
        <taxon>Fabaceae</taxon>
        <taxon>Papilionoideae</taxon>
        <taxon>50 kb inversion clade</taxon>
        <taxon>NPAAA clade</taxon>
        <taxon>indigoferoid/millettioid clade</taxon>
        <taxon>Phaseoleae</taxon>
        <taxon>Cajanus</taxon>
    </lineage>
</organism>
<evidence type="ECO:0008006" key="5">
    <source>
        <dbReference type="Google" id="ProtNLM"/>
    </source>
</evidence>
<evidence type="ECO:0000256" key="1">
    <source>
        <dbReference type="SAM" id="MobiDB-lite"/>
    </source>
</evidence>
<dbReference type="AlphaFoldDB" id="A0A151S8T1"/>
<evidence type="ECO:0000256" key="2">
    <source>
        <dbReference type="SAM" id="SignalP"/>
    </source>
</evidence>
<protein>
    <recommendedName>
        <fullName evidence="5">Transmembrane protein</fullName>
    </recommendedName>
</protein>
<gene>
    <name evidence="3" type="ORF">KK1_026976</name>
</gene>
<feature type="chain" id="PRO_5007588372" description="Transmembrane protein" evidence="2">
    <location>
        <begin position="30"/>
        <end position="62"/>
    </location>
</feature>
<feature type="compositionally biased region" description="Pro residues" evidence="1">
    <location>
        <begin position="52"/>
        <end position="62"/>
    </location>
</feature>
<feature type="signal peptide" evidence="2">
    <location>
        <begin position="1"/>
        <end position="29"/>
    </location>
</feature>
<dbReference type="Proteomes" id="UP000075243">
    <property type="component" value="Unassembled WGS sequence"/>
</dbReference>
<sequence>MAFSYKNTLFTVVLIIFTILVVSPQFGAACRPLSSQGSKQNGPLLWSILRGPAPPSNPDPIH</sequence>
<name>A0A151S8T1_CAJCA</name>
<feature type="region of interest" description="Disordered" evidence="1">
    <location>
        <begin position="34"/>
        <end position="62"/>
    </location>
</feature>
<dbReference type="Gramene" id="C.cajan_29001.t">
    <property type="protein sequence ID" value="C.cajan_29001.t.cds1"/>
    <property type="gene ID" value="C.cajan_29001"/>
</dbReference>
<dbReference type="EMBL" id="KQ483442">
    <property type="protein sequence ID" value="KYP51168.1"/>
    <property type="molecule type" value="Genomic_DNA"/>
</dbReference>